<dbReference type="PANTHER" id="PTHR45339:SF1">
    <property type="entry name" value="HYBRID SIGNAL TRANSDUCTION HISTIDINE KINASE J"/>
    <property type="match status" value="1"/>
</dbReference>
<evidence type="ECO:0000256" key="17">
    <source>
        <dbReference type="SAM" id="Phobius"/>
    </source>
</evidence>
<dbReference type="InterPro" id="IPR036641">
    <property type="entry name" value="HPT_dom_sf"/>
</dbReference>
<evidence type="ECO:0000259" key="20">
    <source>
        <dbReference type="PROSITE" id="PS50894"/>
    </source>
</evidence>
<dbReference type="Gene3D" id="1.20.120.160">
    <property type="entry name" value="HPT domain"/>
    <property type="match status" value="1"/>
</dbReference>
<dbReference type="CDD" id="cd16922">
    <property type="entry name" value="HATPase_EvgS-ArcB-TorS-like"/>
    <property type="match status" value="1"/>
</dbReference>
<dbReference type="InterPro" id="IPR008207">
    <property type="entry name" value="Sig_transdc_His_kin_Hpt_dom"/>
</dbReference>
<keyword evidence="7" id="KW-0547">Nucleotide-binding</keyword>
<evidence type="ECO:0000256" key="16">
    <source>
        <dbReference type="SAM" id="Coils"/>
    </source>
</evidence>
<feature type="coiled-coil region" evidence="16">
    <location>
        <begin position="1044"/>
        <end position="1071"/>
    </location>
</feature>
<dbReference type="EC" id="2.7.13.3" evidence="3"/>
<dbReference type="InterPro" id="IPR003661">
    <property type="entry name" value="HisK_dim/P_dom"/>
</dbReference>
<dbReference type="Gene3D" id="1.10.287.130">
    <property type="match status" value="1"/>
</dbReference>
<gene>
    <name evidence="21" type="ORF">B0T45_18225</name>
</gene>
<feature type="domain" description="Response regulatory" evidence="19">
    <location>
        <begin position="846"/>
        <end position="960"/>
    </location>
</feature>
<dbReference type="EMBL" id="MUKV01000030">
    <property type="protein sequence ID" value="OQS34865.1"/>
    <property type="molecule type" value="Genomic_DNA"/>
</dbReference>
<evidence type="ECO:0000259" key="18">
    <source>
        <dbReference type="PROSITE" id="PS50109"/>
    </source>
</evidence>
<dbReference type="SUPFAM" id="SSF52172">
    <property type="entry name" value="CheY-like"/>
    <property type="match status" value="1"/>
</dbReference>
<dbReference type="Gene3D" id="3.30.565.10">
    <property type="entry name" value="Histidine kinase-like ATPase, C-terminal domain"/>
    <property type="match status" value="1"/>
</dbReference>
<dbReference type="CDD" id="cd00082">
    <property type="entry name" value="HisKA"/>
    <property type="match status" value="1"/>
</dbReference>
<comment type="subcellular location">
    <subcellularLocation>
        <location evidence="2">Cell membrane</location>
        <topology evidence="2">Multi-pass membrane protein</topology>
    </subcellularLocation>
</comment>
<dbReference type="GO" id="GO:0000155">
    <property type="term" value="F:phosphorelay sensor kinase activity"/>
    <property type="evidence" value="ECO:0007669"/>
    <property type="project" value="InterPro"/>
</dbReference>
<evidence type="ECO:0000256" key="5">
    <source>
        <dbReference type="ARBA" id="ARBA00022553"/>
    </source>
</evidence>
<dbReference type="CDD" id="cd17546">
    <property type="entry name" value="REC_hyHK_CKI1_RcsC-like"/>
    <property type="match status" value="1"/>
</dbReference>
<dbReference type="AlphaFoldDB" id="A0A1W0CJF0"/>
<feature type="modified residue" description="4-aspartylphosphate" evidence="15">
    <location>
        <position position="895"/>
    </location>
</feature>
<evidence type="ECO:0000256" key="1">
    <source>
        <dbReference type="ARBA" id="ARBA00000085"/>
    </source>
</evidence>
<evidence type="ECO:0000259" key="19">
    <source>
        <dbReference type="PROSITE" id="PS50110"/>
    </source>
</evidence>
<evidence type="ECO:0000256" key="13">
    <source>
        <dbReference type="ARBA" id="ARBA00070152"/>
    </source>
</evidence>
<dbReference type="FunFam" id="3.30.565.10:FF:000010">
    <property type="entry name" value="Sensor histidine kinase RcsC"/>
    <property type="match status" value="1"/>
</dbReference>
<evidence type="ECO:0000256" key="8">
    <source>
        <dbReference type="ARBA" id="ARBA00022840"/>
    </source>
</evidence>
<evidence type="ECO:0000256" key="10">
    <source>
        <dbReference type="ARBA" id="ARBA00023012"/>
    </source>
</evidence>
<organism evidence="21 22">
    <name type="scientific">Chromobacterium haemolyticum</name>
    <dbReference type="NCBI Taxonomy" id="394935"/>
    <lineage>
        <taxon>Bacteria</taxon>
        <taxon>Pseudomonadati</taxon>
        <taxon>Pseudomonadota</taxon>
        <taxon>Betaproteobacteria</taxon>
        <taxon>Neisseriales</taxon>
        <taxon>Chromobacteriaceae</taxon>
        <taxon>Chromobacterium</taxon>
    </lineage>
</organism>
<evidence type="ECO:0000256" key="6">
    <source>
        <dbReference type="ARBA" id="ARBA00022692"/>
    </source>
</evidence>
<evidence type="ECO:0000256" key="9">
    <source>
        <dbReference type="ARBA" id="ARBA00022989"/>
    </source>
</evidence>
<dbReference type="Pfam" id="PF00512">
    <property type="entry name" value="HisKA"/>
    <property type="match status" value="1"/>
</dbReference>
<dbReference type="SUPFAM" id="SSF55874">
    <property type="entry name" value="ATPase domain of HSP90 chaperone/DNA topoisomerase II/histidine kinase"/>
    <property type="match status" value="1"/>
</dbReference>
<dbReference type="PROSITE" id="PS50109">
    <property type="entry name" value="HIS_KIN"/>
    <property type="match status" value="1"/>
</dbReference>
<dbReference type="RefSeq" id="WP_081556449.1">
    <property type="nucleotide sequence ID" value="NZ_MUKV01000030.1"/>
</dbReference>
<feature type="transmembrane region" description="Helical" evidence="17">
    <location>
        <begin position="20"/>
        <end position="40"/>
    </location>
</feature>
<keyword evidence="11 17" id="KW-0472">Membrane</keyword>
<dbReference type="Pfam" id="PF01627">
    <property type="entry name" value="Hpt"/>
    <property type="match status" value="1"/>
</dbReference>
<comment type="catalytic activity">
    <reaction evidence="1">
        <text>ATP + protein L-histidine = ADP + protein N-phospho-L-histidine.</text>
        <dbReference type="EC" id="2.7.13.3"/>
    </reaction>
</comment>
<evidence type="ECO:0000256" key="3">
    <source>
        <dbReference type="ARBA" id="ARBA00012438"/>
    </source>
</evidence>
<dbReference type="InterPro" id="IPR036890">
    <property type="entry name" value="HATPase_C_sf"/>
</dbReference>
<dbReference type="Gene3D" id="3.40.50.2300">
    <property type="match status" value="1"/>
</dbReference>
<evidence type="ECO:0000256" key="14">
    <source>
        <dbReference type="PROSITE-ProRule" id="PRU00110"/>
    </source>
</evidence>
<keyword evidence="10" id="KW-0902">Two-component regulatory system</keyword>
<sequence length="1075" mass="118557">MENNTQSIGKLIRTSLRLNVSLILVLSLVLLALTASYWAATLLLDEKQNMAQVHFACVTNGIQEHEAFLSRGARRNSDIMGKRLGKLLDTTRTPIARTGDYLMVEGRSSPYSMPFTLGYQADQWPEPPNGLYALGALSADYYSTYWSLAKTEAPQSFLLALDEATSLAVPTVDNTATEMALTHTNFATITSAIRRFLLQQRHDTTKVKWVSGKSAQGLDPDTLLAYIPAYISEKFWKKGSRSQIMAVSTLGIRNVCWAGTSKRRVFDGISLIAPDGRVLLGQTYSLPTLKAGLNFSQDGLLLYFPAKTKPNWSAVYRVQYNRLLALANWHVQVFMISLLLLTLSGVLAVRWYRLRVLAPAQASHQAVLESEAFNRVVTQTAPTALFVLELPLLQPLVVNPLALEWFDRERDYPQLIAFWGEIIDGKDISNRTACLRIGKRYLQASFAPARHRGKNVIVCSFSDISHYKASSMALEAAKRAADSANEAKTQFLTTISHEIRTPLYGLLGTIEILDMTSLSPRQRAYLSTMQDSSSLLLQLISNVLDVSKIESGQMALESQSFSPVSLSEEVVRAFAAMAKSKRLRLYSNLDESAPELVLGDATRIRQILNNLLSNSIKFTESGWIVLRLKATALPNGRVNLAWQVTDTGIGITQEQQARLFEPFYQAQALPGLIAGTGLGLSICRQLSQLMGGSLRVVSDLGLGSSFTLSLELEQQAPPPTLTDYPLSQTTVLLRAHLKEQGESLMRWLTRQGASTRWLDPMEPVPEDSGLILLDLDPADEWSSHPLSTRVIATPEGPLQAQLQGDNWLVNTHHLKGILQAVWLAKHGLPGEAQPASASDTSPLGLNVLVAEDNPINQHILKEQLELLGCRASVVGNGHEALKHWNMRPYDLVMTDVNMPQMNGYELAIALRAQGVDIPIIGVTANAMRVEEEACLRAGMDAWLVKPINLHGLRTALTRLSQKALDKPAFHSAPPIPIPDGLIVPMAMRELFLRTMRTDLDMLYTASMARKPHKAASILHRINGALAVVNAQTLMSTGQALESQLADLYELNDESLAKLEQFQNRLKAALQQLAAS</sequence>
<evidence type="ECO:0000313" key="22">
    <source>
        <dbReference type="Proteomes" id="UP000192721"/>
    </source>
</evidence>
<proteinExistence type="predicted"/>
<keyword evidence="16" id="KW-0175">Coiled coil</keyword>
<dbReference type="InterPro" id="IPR011006">
    <property type="entry name" value="CheY-like_superfamily"/>
</dbReference>
<dbReference type="InterPro" id="IPR001789">
    <property type="entry name" value="Sig_transdc_resp-reg_receiver"/>
</dbReference>
<comment type="caution">
    <text evidence="21">The sequence shown here is derived from an EMBL/GenBank/DDBJ whole genome shotgun (WGS) entry which is preliminary data.</text>
</comment>
<dbReference type="InterPro" id="IPR036097">
    <property type="entry name" value="HisK_dim/P_sf"/>
</dbReference>
<name>A0A1W0CJF0_9NEIS</name>
<evidence type="ECO:0000256" key="12">
    <source>
        <dbReference type="ARBA" id="ARBA00058004"/>
    </source>
</evidence>
<comment type="function">
    <text evidence="12">Member of the two-component regulatory system BvgS/BvgA. Phosphorylates BvgA via a four-step phosphorelay in response to environmental signals.</text>
</comment>
<evidence type="ECO:0000256" key="2">
    <source>
        <dbReference type="ARBA" id="ARBA00004651"/>
    </source>
</evidence>
<dbReference type="GO" id="GO:0005524">
    <property type="term" value="F:ATP binding"/>
    <property type="evidence" value="ECO:0007669"/>
    <property type="project" value="UniProtKB-KW"/>
</dbReference>
<dbReference type="SUPFAM" id="SSF47384">
    <property type="entry name" value="Homodimeric domain of signal transducing histidine kinase"/>
    <property type="match status" value="1"/>
</dbReference>
<evidence type="ECO:0000256" key="15">
    <source>
        <dbReference type="PROSITE-ProRule" id="PRU00169"/>
    </source>
</evidence>
<dbReference type="SMART" id="SM00448">
    <property type="entry name" value="REC"/>
    <property type="match status" value="1"/>
</dbReference>
<keyword evidence="6 17" id="KW-0812">Transmembrane</keyword>
<dbReference type="PROSITE" id="PS50894">
    <property type="entry name" value="HPT"/>
    <property type="match status" value="1"/>
</dbReference>
<protein>
    <recommendedName>
        <fullName evidence="13">Virulence sensor protein BvgS</fullName>
        <ecNumber evidence="3">2.7.13.3</ecNumber>
    </recommendedName>
</protein>
<dbReference type="Pfam" id="PF00072">
    <property type="entry name" value="Response_reg"/>
    <property type="match status" value="1"/>
</dbReference>
<evidence type="ECO:0000256" key="4">
    <source>
        <dbReference type="ARBA" id="ARBA00022475"/>
    </source>
</evidence>
<dbReference type="SMART" id="SM00388">
    <property type="entry name" value="HisKA"/>
    <property type="match status" value="1"/>
</dbReference>
<dbReference type="PANTHER" id="PTHR45339">
    <property type="entry name" value="HYBRID SIGNAL TRANSDUCTION HISTIDINE KINASE J"/>
    <property type="match status" value="1"/>
</dbReference>
<evidence type="ECO:0000256" key="7">
    <source>
        <dbReference type="ARBA" id="ARBA00022741"/>
    </source>
</evidence>
<dbReference type="SUPFAM" id="SSF47226">
    <property type="entry name" value="Histidine-containing phosphotransfer domain, HPT domain"/>
    <property type="match status" value="1"/>
</dbReference>
<feature type="domain" description="Histidine kinase" evidence="18">
    <location>
        <begin position="494"/>
        <end position="714"/>
    </location>
</feature>
<dbReference type="InterPro" id="IPR003594">
    <property type="entry name" value="HATPase_dom"/>
</dbReference>
<dbReference type="Pfam" id="PF02518">
    <property type="entry name" value="HATPase_c"/>
    <property type="match status" value="1"/>
</dbReference>
<keyword evidence="4" id="KW-1003">Cell membrane</keyword>
<dbReference type="InterPro" id="IPR004358">
    <property type="entry name" value="Sig_transdc_His_kin-like_C"/>
</dbReference>
<dbReference type="PRINTS" id="PR00344">
    <property type="entry name" value="BCTRLSENSOR"/>
</dbReference>
<keyword evidence="8" id="KW-0067">ATP-binding</keyword>
<dbReference type="Proteomes" id="UP000192721">
    <property type="component" value="Unassembled WGS sequence"/>
</dbReference>
<dbReference type="GO" id="GO:0005886">
    <property type="term" value="C:plasma membrane"/>
    <property type="evidence" value="ECO:0007669"/>
    <property type="project" value="UniProtKB-SubCell"/>
</dbReference>
<evidence type="ECO:0000256" key="11">
    <source>
        <dbReference type="ARBA" id="ARBA00023136"/>
    </source>
</evidence>
<dbReference type="PROSITE" id="PS50110">
    <property type="entry name" value="RESPONSE_REGULATORY"/>
    <property type="match status" value="1"/>
</dbReference>
<accession>A0A1W0CJF0</accession>
<dbReference type="InterPro" id="IPR005467">
    <property type="entry name" value="His_kinase_dom"/>
</dbReference>
<feature type="modified residue" description="Phosphohistidine" evidence="14">
    <location>
        <position position="1019"/>
    </location>
</feature>
<keyword evidence="5 15" id="KW-0597">Phosphoprotein</keyword>
<keyword evidence="9 17" id="KW-1133">Transmembrane helix</keyword>
<reference evidence="21 22" key="1">
    <citation type="submission" date="2017-02" db="EMBL/GenBank/DDBJ databases">
        <title>Chromobacterium haemolyticum H5244.</title>
        <authorList>
            <person name="Gulvik C.A."/>
        </authorList>
    </citation>
    <scope>NUCLEOTIDE SEQUENCE [LARGE SCALE GENOMIC DNA]</scope>
    <source>
        <strain evidence="21 22">H5244</strain>
    </source>
</reference>
<evidence type="ECO:0000313" key="21">
    <source>
        <dbReference type="EMBL" id="OQS34865.1"/>
    </source>
</evidence>
<dbReference type="SMART" id="SM00387">
    <property type="entry name" value="HATPase_c"/>
    <property type="match status" value="1"/>
</dbReference>
<feature type="domain" description="HPt" evidence="20">
    <location>
        <begin position="980"/>
        <end position="1075"/>
    </location>
</feature>